<dbReference type="InterPro" id="IPR003423">
    <property type="entry name" value="OMP_efflux"/>
</dbReference>
<sequence length="483" mass="50741">MMQSSNRRSFGRGRAVLGLTTAALILGACATRPPPESQEIALPESYQLAELAPADVAFPEPDWWQRFDSPVLDDLVTRAIDNNPDLSAAAARIARADAELRRNRAGLLPQVNADGSASRNSRPFVDPPQDRGGSSYSLGLRASYELDLWGAESASVEAAQARALASRYDQEAVALSLVSEVALGYIALLGLERQIEATRRSLDLAREVEALTAVRERAGASSGLESAQQRSVIAGLEARATDLERQVRARRAALAVLLGEAPGAEFGNGEAMLDLAVPLPSPGLPAELLRRRPDLRAAEAELAGAAADVAVARAALFPSLSLTAGGSSASDALRSLLDPAGLVLTVSASLAQSVFDGGARRAGIESSEAQQVALLEGYRGSVLSALQEVETALSDAQAQARIESARLEALDAARQALAIAEAQFRTGAVDFLNLLEAQRSLIDAETQAILARQARLEAAIGLYRALGGGYDPEAPGLRLAQTE</sequence>
<dbReference type="RefSeq" id="WP_275820387.1">
    <property type="nucleotide sequence ID" value="NZ_JARHUD010000002.1"/>
</dbReference>
<comment type="subcellular location">
    <subcellularLocation>
        <location evidence="2">Cell membrane</location>
        <topology evidence="2">Lipid-anchor</topology>
    </subcellularLocation>
</comment>
<dbReference type="PANTHER" id="PTHR30203">
    <property type="entry name" value="OUTER MEMBRANE CATION EFFLUX PROTEIN"/>
    <property type="match status" value="1"/>
</dbReference>
<keyword evidence="2" id="KW-0449">Lipoprotein</keyword>
<dbReference type="NCBIfam" id="TIGR01845">
    <property type="entry name" value="outer_NodT"/>
    <property type="match status" value="1"/>
</dbReference>
<dbReference type="Proteomes" id="UP001215503">
    <property type="component" value="Unassembled WGS sequence"/>
</dbReference>
<dbReference type="EMBL" id="JARHUD010000002">
    <property type="protein sequence ID" value="MDF2095195.1"/>
    <property type="molecule type" value="Genomic_DNA"/>
</dbReference>
<dbReference type="Gene3D" id="1.20.1600.10">
    <property type="entry name" value="Outer membrane efflux proteins (OEP)"/>
    <property type="match status" value="1"/>
</dbReference>
<dbReference type="SUPFAM" id="SSF56954">
    <property type="entry name" value="Outer membrane efflux proteins (OEP)"/>
    <property type="match status" value="1"/>
</dbReference>
<evidence type="ECO:0000256" key="2">
    <source>
        <dbReference type="RuleBase" id="RU362097"/>
    </source>
</evidence>
<evidence type="ECO:0000313" key="5">
    <source>
        <dbReference type="EMBL" id="MDF2095195.1"/>
    </source>
</evidence>
<keyword evidence="2" id="KW-0472">Membrane</keyword>
<evidence type="ECO:0000313" key="6">
    <source>
        <dbReference type="Proteomes" id="UP001215503"/>
    </source>
</evidence>
<dbReference type="Pfam" id="PF02321">
    <property type="entry name" value="OEP"/>
    <property type="match status" value="2"/>
</dbReference>
<keyword evidence="6" id="KW-1185">Reference proteome</keyword>
<keyword evidence="3" id="KW-0175">Coiled coil</keyword>
<keyword evidence="2" id="KW-0564">Palmitate</keyword>
<evidence type="ECO:0000256" key="3">
    <source>
        <dbReference type="SAM" id="Coils"/>
    </source>
</evidence>
<protein>
    <submittedName>
        <fullName evidence="5">Efflux transporter outer membrane subunit</fullName>
    </submittedName>
</protein>
<comment type="similarity">
    <text evidence="1 2">Belongs to the outer membrane factor (OMF) (TC 1.B.17) family.</text>
</comment>
<keyword evidence="2" id="KW-1134">Transmembrane beta strand</keyword>
<proteinExistence type="inferred from homology"/>
<dbReference type="InterPro" id="IPR010131">
    <property type="entry name" value="MdtP/NodT-like"/>
</dbReference>
<name>A0ABT5YJS5_9PROT</name>
<feature type="coiled-coil region" evidence="3">
    <location>
        <begin position="188"/>
        <end position="253"/>
    </location>
</feature>
<dbReference type="PROSITE" id="PS51257">
    <property type="entry name" value="PROKAR_LIPOPROTEIN"/>
    <property type="match status" value="1"/>
</dbReference>
<dbReference type="PANTHER" id="PTHR30203:SF33">
    <property type="entry name" value="BLR4455 PROTEIN"/>
    <property type="match status" value="1"/>
</dbReference>
<evidence type="ECO:0000256" key="1">
    <source>
        <dbReference type="ARBA" id="ARBA00007613"/>
    </source>
</evidence>
<feature type="region of interest" description="Disordered" evidence="4">
    <location>
        <begin position="109"/>
        <end position="132"/>
    </location>
</feature>
<accession>A0ABT5YJS5</accession>
<organism evidence="5 6">
    <name type="scientific">Aquibaculum arenosum</name>
    <dbReference type="NCBI Taxonomy" id="3032591"/>
    <lineage>
        <taxon>Bacteria</taxon>
        <taxon>Pseudomonadati</taxon>
        <taxon>Pseudomonadota</taxon>
        <taxon>Alphaproteobacteria</taxon>
        <taxon>Rhodospirillales</taxon>
        <taxon>Rhodovibrionaceae</taxon>
        <taxon>Aquibaculum</taxon>
    </lineage>
</organism>
<reference evidence="5 6" key="1">
    <citation type="submission" date="2023-03" db="EMBL/GenBank/DDBJ databases">
        <title>Fodinicurvata sp. CAU 1616 isolated from sea sendiment.</title>
        <authorList>
            <person name="Kim W."/>
        </authorList>
    </citation>
    <scope>NUCLEOTIDE SEQUENCE [LARGE SCALE GENOMIC DNA]</scope>
    <source>
        <strain evidence="5 6">CAU 1616</strain>
    </source>
</reference>
<gene>
    <name evidence="5" type="ORF">P2G67_04315</name>
</gene>
<keyword evidence="2" id="KW-0812">Transmembrane</keyword>
<evidence type="ECO:0000256" key="4">
    <source>
        <dbReference type="SAM" id="MobiDB-lite"/>
    </source>
</evidence>
<comment type="caution">
    <text evidence="5">The sequence shown here is derived from an EMBL/GenBank/DDBJ whole genome shotgun (WGS) entry which is preliminary data.</text>
</comment>
<dbReference type="Gene3D" id="2.20.200.10">
    <property type="entry name" value="Outer membrane efflux proteins (OEP)"/>
    <property type="match status" value="1"/>
</dbReference>